<dbReference type="SUPFAM" id="SSF54593">
    <property type="entry name" value="Glyoxalase/Bleomycin resistance protein/Dihydroxybiphenyl dioxygenase"/>
    <property type="match status" value="1"/>
</dbReference>
<dbReference type="RefSeq" id="WP_068219741.1">
    <property type="nucleotide sequence ID" value="NZ_CP139724.1"/>
</dbReference>
<dbReference type="PROSITE" id="PS51819">
    <property type="entry name" value="VOC"/>
    <property type="match status" value="1"/>
</dbReference>
<dbReference type="AlphaFoldDB" id="A0A150XAS2"/>
<dbReference type="STRING" id="333140.AWW68_08255"/>
<protein>
    <recommendedName>
        <fullName evidence="2">VOC domain-containing protein</fullName>
    </recommendedName>
</protein>
<dbReference type="InterPro" id="IPR004360">
    <property type="entry name" value="Glyas_Fos-R_dOase_dom"/>
</dbReference>
<dbReference type="InterPro" id="IPR029068">
    <property type="entry name" value="Glyas_Bleomycin-R_OHBP_Dase"/>
</dbReference>
<keyword evidence="4" id="KW-1185">Reference proteome</keyword>
<dbReference type="Pfam" id="PF00903">
    <property type="entry name" value="Glyoxalase"/>
    <property type="match status" value="1"/>
</dbReference>
<comment type="caution">
    <text evidence="3">The sequence shown here is derived from an EMBL/GenBank/DDBJ whole genome shotgun (WGS) entry which is preliminary data.</text>
</comment>
<reference evidence="3 4" key="1">
    <citation type="submission" date="2016-01" db="EMBL/GenBank/DDBJ databases">
        <title>Genome sequencing of Roseivirga spongicola UST030701-084.</title>
        <authorList>
            <person name="Selvaratnam C."/>
            <person name="Thevarajoo S."/>
            <person name="Goh K.M."/>
            <person name="Ee R."/>
            <person name="Chan K.-G."/>
            <person name="Chong C.S."/>
        </authorList>
    </citation>
    <scope>NUCLEOTIDE SEQUENCE [LARGE SCALE GENOMIC DNA]</scope>
    <source>
        <strain evidence="3 4">UST030701-084</strain>
    </source>
</reference>
<sequence>MKLNSKILILALLPILFSCSSEKEETLAAFEVYCEMVANTAKPIALSPIFEPDEADELQADFNRIAEASGLKIFREDAFPVTALYAGEFTEGKTIFGIYKDENRFVQYKQLKEDVVNENGTPVELGRRMGRLLGYSPQGINELLMDNSEVEVYSAYQVEEQITHLYYQNVERAKAFYAEKLGLQARGDNQFFIGSSALIQINPVSDAHPAGQPKSTAIALLTDQLPEWYAHVQEQGIEIKYTYKPKEGGPHDGFVAIDPEGYLLEFEQFKQHPENELFMAALAQTPKMETKIDGLNFYASITWTYHQDLLAMENFYNEVFGYQMVADQGWTKIYQTSADGFIGLVDERRGMENYADEKAIELEWVVKDKELLQNAKLEQVLIGPEKYRYTFK</sequence>
<organism evidence="3 4">
    <name type="scientific">Roseivirga spongicola</name>
    <dbReference type="NCBI Taxonomy" id="333140"/>
    <lineage>
        <taxon>Bacteria</taxon>
        <taxon>Pseudomonadati</taxon>
        <taxon>Bacteroidota</taxon>
        <taxon>Cytophagia</taxon>
        <taxon>Cytophagales</taxon>
        <taxon>Roseivirgaceae</taxon>
        <taxon>Roseivirga</taxon>
    </lineage>
</organism>
<dbReference type="EMBL" id="LRPC01000012">
    <property type="protein sequence ID" value="KYG75813.1"/>
    <property type="molecule type" value="Genomic_DNA"/>
</dbReference>
<dbReference type="CDD" id="cd06587">
    <property type="entry name" value="VOC"/>
    <property type="match status" value="1"/>
</dbReference>
<feature type="chain" id="PRO_5007574423" description="VOC domain-containing protein" evidence="1">
    <location>
        <begin position="24"/>
        <end position="392"/>
    </location>
</feature>
<dbReference type="Gene3D" id="3.10.180.10">
    <property type="entry name" value="2,3-Dihydroxybiphenyl 1,2-Dioxygenase, domain 1"/>
    <property type="match status" value="1"/>
</dbReference>
<dbReference type="PROSITE" id="PS51257">
    <property type="entry name" value="PROKAR_LIPOPROTEIN"/>
    <property type="match status" value="1"/>
</dbReference>
<dbReference type="OrthoDB" id="9796521at2"/>
<evidence type="ECO:0000256" key="1">
    <source>
        <dbReference type="SAM" id="SignalP"/>
    </source>
</evidence>
<feature type="domain" description="VOC" evidence="2">
    <location>
        <begin position="158"/>
        <end position="269"/>
    </location>
</feature>
<evidence type="ECO:0000313" key="4">
    <source>
        <dbReference type="Proteomes" id="UP000075606"/>
    </source>
</evidence>
<feature type="signal peptide" evidence="1">
    <location>
        <begin position="1"/>
        <end position="23"/>
    </location>
</feature>
<proteinExistence type="predicted"/>
<name>A0A150XAS2_9BACT</name>
<evidence type="ECO:0000313" key="3">
    <source>
        <dbReference type="EMBL" id="KYG75813.1"/>
    </source>
</evidence>
<keyword evidence="1" id="KW-0732">Signal</keyword>
<dbReference type="Proteomes" id="UP000075606">
    <property type="component" value="Unassembled WGS sequence"/>
</dbReference>
<accession>A0A150XAS2</accession>
<dbReference type="InterPro" id="IPR037523">
    <property type="entry name" value="VOC_core"/>
</dbReference>
<evidence type="ECO:0000259" key="2">
    <source>
        <dbReference type="PROSITE" id="PS51819"/>
    </source>
</evidence>
<gene>
    <name evidence="3" type="ORF">AWW68_08255</name>
</gene>